<reference evidence="1" key="1">
    <citation type="journal article" date="2020" name="Stud. Mycol.">
        <title>101 Dothideomycetes genomes: a test case for predicting lifestyles and emergence of pathogens.</title>
        <authorList>
            <person name="Haridas S."/>
            <person name="Albert R."/>
            <person name="Binder M."/>
            <person name="Bloem J."/>
            <person name="Labutti K."/>
            <person name="Salamov A."/>
            <person name="Andreopoulos B."/>
            <person name="Baker S."/>
            <person name="Barry K."/>
            <person name="Bills G."/>
            <person name="Bluhm B."/>
            <person name="Cannon C."/>
            <person name="Castanera R."/>
            <person name="Culley D."/>
            <person name="Daum C."/>
            <person name="Ezra D."/>
            <person name="Gonzalez J."/>
            <person name="Henrissat B."/>
            <person name="Kuo A."/>
            <person name="Liang C."/>
            <person name="Lipzen A."/>
            <person name="Lutzoni F."/>
            <person name="Magnuson J."/>
            <person name="Mondo S."/>
            <person name="Nolan M."/>
            <person name="Ohm R."/>
            <person name="Pangilinan J."/>
            <person name="Park H.-J."/>
            <person name="Ramirez L."/>
            <person name="Alfaro M."/>
            <person name="Sun H."/>
            <person name="Tritt A."/>
            <person name="Yoshinaga Y."/>
            <person name="Zwiers L.-H."/>
            <person name="Turgeon B."/>
            <person name="Goodwin S."/>
            <person name="Spatafora J."/>
            <person name="Crous P."/>
            <person name="Grigoriev I."/>
        </authorList>
    </citation>
    <scope>NUCLEOTIDE SEQUENCE</scope>
    <source>
        <strain evidence="1">HMLAC05119</strain>
    </source>
</reference>
<dbReference type="AlphaFoldDB" id="A0A6A5QJA6"/>
<dbReference type="Proteomes" id="UP000800096">
    <property type="component" value="Unassembled WGS sequence"/>
</dbReference>
<name>A0A6A5QJA6_AMPQU</name>
<proteinExistence type="predicted"/>
<keyword evidence="2" id="KW-1185">Reference proteome</keyword>
<dbReference type="EMBL" id="ML979137">
    <property type="protein sequence ID" value="KAF1914147.1"/>
    <property type="molecule type" value="Genomic_DNA"/>
</dbReference>
<accession>A0A6A5QJA6</accession>
<protein>
    <submittedName>
        <fullName evidence="1">Uncharacterized protein</fullName>
    </submittedName>
</protein>
<sequence>MQLPASSVQLDLLLSAVGATASYSPHIRKASLHSPPSTCPATRHVNSALTVQVHECSPADGIRTVTYNLNHPAAFANDIIQTEASLTIANI</sequence>
<gene>
    <name evidence="1" type="ORF">BDU57DRAFT_518965</name>
</gene>
<evidence type="ECO:0000313" key="2">
    <source>
        <dbReference type="Proteomes" id="UP000800096"/>
    </source>
</evidence>
<organism evidence="1 2">
    <name type="scientific">Ampelomyces quisqualis</name>
    <name type="common">Powdery mildew agent</name>
    <dbReference type="NCBI Taxonomy" id="50730"/>
    <lineage>
        <taxon>Eukaryota</taxon>
        <taxon>Fungi</taxon>
        <taxon>Dikarya</taxon>
        <taxon>Ascomycota</taxon>
        <taxon>Pezizomycotina</taxon>
        <taxon>Dothideomycetes</taxon>
        <taxon>Pleosporomycetidae</taxon>
        <taxon>Pleosporales</taxon>
        <taxon>Pleosporineae</taxon>
        <taxon>Phaeosphaeriaceae</taxon>
        <taxon>Ampelomyces</taxon>
    </lineage>
</organism>
<evidence type="ECO:0000313" key="1">
    <source>
        <dbReference type="EMBL" id="KAF1914147.1"/>
    </source>
</evidence>